<feature type="compositionally biased region" description="Polar residues" evidence="6">
    <location>
        <begin position="721"/>
        <end position="734"/>
    </location>
</feature>
<dbReference type="Pfam" id="PF09424">
    <property type="entry name" value="YqeY"/>
    <property type="match status" value="1"/>
</dbReference>
<gene>
    <name evidence="5" type="primary">AIM41</name>
    <name evidence="8" type="ORF">CA3LBN_002077</name>
</gene>
<dbReference type="Pfam" id="PF17035">
    <property type="entry name" value="BET"/>
    <property type="match status" value="1"/>
</dbReference>
<keyword evidence="3 4" id="KW-0539">Nucleus</keyword>
<feature type="region of interest" description="Disordered" evidence="6">
    <location>
        <begin position="394"/>
        <end position="527"/>
    </location>
</feature>
<keyword evidence="9" id="KW-1185">Reference proteome</keyword>
<proteinExistence type="inferred from homology"/>
<evidence type="ECO:0000313" key="9">
    <source>
        <dbReference type="Proteomes" id="UP000825434"/>
    </source>
</evidence>
<dbReference type="PANTHER" id="PTHR28055:SF1">
    <property type="entry name" value="ALTERED INHERITANCE OF MITOCHONDRIA PROTEIN 41, MITOCHONDRIAL"/>
    <property type="match status" value="1"/>
</dbReference>
<evidence type="ECO:0000256" key="2">
    <source>
        <dbReference type="ARBA" id="ARBA00023128"/>
    </source>
</evidence>
<feature type="region of interest" description="Disordered" evidence="6">
    <location>
        <begin position="869"/>
        <end position="898"/>
    </location>
</feature>
<dbReference type="PANTHER" id="PTHR28055">
    <property type="entry name" value="ALTERED INHERITANCE OF MITOCHONDRIA PROTEIN 41, MITOCHONDRIAL"/>
    <property type="match status" value="1"/>
</dbReference>
<feature type="compositionally biased region" description="Low complexity" evidence="6">
    <location>
        <begin position="508"/>
        <end position="518"/>
    </location>
</feature>
<dbReference type="Pfam" id="PF03366">
    <property type="entry name" value="YEATS"/>
    <property type="match status" value="1"/>
</dbReference>
<comment type="similarity">
    <text evidence="1 5">Belongs to the AIM41 family.</text>
</comment>
<feature type="compositionally biased region" description="Polar residues" evidence="6">
    <location>
        <begin position="492"/>
        <end position="501"/>
    </location>
</feature>
<dbReference type="InterPro" id="IPR019004">
    <property type="entry name" value="YqeY/Aim41"/>
</dbReference>
<feature type="region of interest" description="Disordered" evidence="6">
    <location>
        <begin position="349"/>
        <end position="372"/>
    </location>
</feature>
<feature type="compositionally biased region" description="Basic and acidic residues" evidence="6">
    <location>
        <begin position="876"/>
        <end position="888"/>
    </location>
</feature>
<keyword evidence="2 5" id="KW-0496">Mitochondrion</keyword>
<sequence>MLPSLRRLQATPAYTQLLASIKGDLKKAMIAKNDLQKNTIRSVLSTVKNSEIDGAKQTEFELARSLNKMIKQRIDSSHAFKTQGRDDLASAEEEEADIIRKYVIALPVASEEEISKKLKVLLEELKQKDGSTKIGSVFKEITEEVATNWGSSSAVIKAMVPGLYKEVVVVTTTATVYHTVHASPSVVGVSGFFNSTTPTSTIRQNASKVQTSAFAETSSSNLSVSYQSPISPGMVPEISSATEIPLFFGPTSYLTDRKHEYQRPGRMLEKSMEDKGEVQGTAVEEIGKLSVTSSGDDEEVPTTPAITPAISAPEPSSTVSTEASTTTETRSGYHEEKRKIQDVIERLLGRGSHNQSKSVETEPTPPTSIPKKTKTHTVFVDVTTTMTALEGSFSENRSDVGSGGTISQPLVSRVSTTGTEAVTTSTKEHEDGGFEAVQPQSSLSIAGTSPGSLEVTTTPTNEENQPGHKKLEGGSKSKTSAATETASASNSGPTVAPSTATPEEIGPSSAASVHSNSSPERPISPEVEITTFTITQTAIESSAMETSATSLVVAPGVDASESAESDLFRMPVETETQKQAKSSDLSFHSGFQNSGIGSITLSSQSSVLSSSSKPTEPVKPSTASTTNEVTKEPISRSSASSISTIINSGAASLPPPSTYSTTNSTNGSTTNSTKRPINSTTNSTTNSTSTFSNSFPISPNASTPNASTTPSNSTNGATTTHPSRPSNSTIPASATALTKRTIRITTQQTIMKDVPPVENYPMRQWSIEITMLNEQGEEITASILDKVTYTLHPTFANPIRTLKQAPFRVEEQGWGEFDIPIAVHLVGLPGKQGERKFSHDLNFLQETYTVDHQISVPLKSAQLNKLLAESGPVPADDGKRKNESDLSSKSKKLKGANGAATKGAVDLEKLANGLTKLSEDDLIVIVQMVTDNRTNEMNIKNDVDNGEFTMDLFTLPESLLKSLWDYVKKHTGEA</sequence>
<feature type="domain" description="YEATS" evidence="7">
    <location>
        <begin position="734"/>
        <end position="870"/>
    </location>
</feature>
<accession>A0ABX8I3X7</accession>
<dbReference type="Gene3D" id="2.60.40.1970">
    <property type="entry name" value="YEATS domain"/>
    <property type="match status" value="1"/>
</dbReference>
<dbReference type="InterPro" id="IPR003789">
    <property type="entry name" value="Asn/Gln_tRNA_amidoTrase-B-like"/>
</dbReference>
<feature type="compositionally biased region" description="Low complexity" evidence="6">
    <location>
        <begin position="414"/>
        <end position="425"/>
    </location>
</feature>
<feature type="region of interest" description="Disordered" evidence="6">
    <location>
        <begin position="607"/>
        <end position="734"/>
    </location>
</feature>
<evidence type="ECO:0000256" key="1">
    <source>
        <dbReference type="ARBA" id="ARBA00007538"/>
    </source>
</evidence>
<feature type="compositionally biased region" description="Low complexity" evidence="6">
    <location>
        <begin position="314"/>
        <end position="330"/>
    </location>
</feature>
<evidence type="ECO:0000259" key="7">
    <source>
        <dbReference type="PROSITE" id="PS51037"/>
    </source>
</evidence>
<dbReference type="EMBL" id="CP076662">
    <property type="protein sequence ID" value="QWU87812.1"/>
    <property type="molecule type" value="Genomic_DNA"/>
</dbReference>
<feature type="region of interest" description="Disordered" evidence="6">
    <location>
        <begin position="561"/>
        <end position="586"/>
    </location>
</feature>
<feature type="region of interest" description="Disordered" evidence="6">
    <location>
        <begin position="292"/>
        <end position="337"/>
    </location>
</feature>
<dbReference type="Proteomes" id="UP000825434">
    <property type="component" value="Chromosome 2"/>
</dbReference>
<feature type="compositionally biased region" description="Low complexity" evidence="6">
    <location>
        <begin position="635"/>
        <end position="720"/>
    </location>
</feature>
<evidence type="ECO:0000256" key="3">
    <source>
        <dbReference type="ARBA" id="ARBA00023242"/>
    </source>
</evidence>
<dbReference type="CDD" id="cd16905">
    <property type="entry name" value="YEATS_Taf14_like"/>
    <property type="match status" value="1"/>
</dbReference>
<name>A0ABX8I3X7_9ASCO</name>
<organism evidence="8 9">
    <name type="scientific">Candidozyma haemuli</name>
    <dbReference type="NCBI Taxonomy" id="45357"/>
    <lineage>
        <taxon>Eukaryota</taxon>
        <taxon>Fungi</taxon>
        <taxon>Dikarya</taxon>
        <taxon>Ascomycota</taxon>
        <taxon>Saccharomycotina</taxon>
        <taxon>Pichiomycetes</taxon>
        <taxon>Metschnikowiaceae</taxon>
        <taxon>Candidozyma</taxon>
    </lineage>
</organism>
<dbReference type="SUPFAM" id="SSF89095">
    <property type="entry name" value="GatB/YqeY motif"/>
    <property type="match status" value="1"/>
</dbReference>
<feature type="compositionally biased region" description="Polar residues" evidence="6">
    <location>
        <begin position="438"/>
        <end position="464"/>
    </location>
</feature>
<comment type="subcellular location">
    <subcellularLocation>
        <location evidence="5">Mitochondrion</location>
    </subcellularLocation>
    <subcellularLocation>
        <location evidence="4">Nucleus</location>
    </subcellularLocation>
</comment>
<dbReference type="Gene3D" id="1.10.1510.10">
    <property type="entry name" value="Uncharacterised protein YqeY/AIM41 PF09424, N-terminal domain"/>
    <property type="match status" value="1"/>
</dbReference>
<evidence type="ECO:0000256" key="4">
    <source>
        <dbReference type="PROSITE-ProRule" id="PRU00376"/>
    </source>
</evidence>
<dbReference type="PROSITE" id="PS51037">
    <property type="entry name" value="YEATS"/>
    <property type="match status" value="1"/>
</dbReference>
<dbReference type="InterPro" id="IPR038704">
    <property type="entry name" value="YEAST_sf"/>
</dbReference>
<feature type="compositionally biased region" description="Low complexity" evidence="6">
    <location>
        <begin position="476"/>
        <end position="491"/>
    </location>
</feature>
<dbReference type="InterPro" id="IPR042184">
    <property type="entry name" value="YqeY/Aim41_N"/>
</dbReference>
<evidence type="ECO:0000313" key="8">
    <source>
        <dbReference type="EMBL" id="QWU87812.1"/>
    </source>
</evidence>
<feature type="compositionally biased region" description="Basic and acidic residues" evidence="6">
    <location>
        <begin position="465"/>
        <end position="475"/>
    </location>
</feature>
<feature type="compositionally biased region" description="Polar residues" evidence="6">
    <location>
        <begin position="577"/>
        <end position="586"/>
    </location>
</feature>
<dbReference type="InterPro" id="IPR055129">
    <property type="entry name" value="YEATS_dom"/>
</dbReference>
<evidence type="ECO:0000256" key="6">
    <source>
        <dbReference type="SAM" id="MobiDB-lite"/>
    </source>
</evidence>
<reference evidence="8 9" key="1">
    <citation type="submission" date="2021-06" db="EMBL/GenBank/DDBJ databases">
        <title>Candida outbreak in Lebanon.</title>
        <authorList>
            <person name="Finianos M."/>
        </authorList>
    </citation>
    <scope>NUCLEOTIDE SEQUENCE [LARGE SCALE GENOMIC DNA]</scope>
    <source>
        <strain evidence="8">CA3LBN</strain>
    </source>
</reference>
<protein>
    <recommendedName>
        <fullName evidence="5">Altered inheritance of mitochondria protein 41</fullName>
    </recommendedName>
</protein>
<evidence type="ECO:0000256" key="5">
    <source>
        <dbReference type="RuleBase" id="RU365099"/>
    </source>
</evidence>
<dbReference type="InterPro" id="IPR027353">
    <property type="entry name" value="NET_dom"/>
</dbReference>